<reference evidence="6" key="1">
    <citation type="submission" date="2010-05" db="EMBL/GenBank/DDBJ databases">
        <authorList>
            <person name="Genoscope - CEA"/>
        </authorList>
    </citation>
    <scope>NUCLEOTIDE SEQUENCE</scope>
</reference>
<dbReference type="InterPro" id="IPR041602">
    <property type="entry name" value="Quercetinase_C"/>
</dbReference>
<accession>F4MMS3</accession>
<evidence type="ECO:0000256" key="2">
    <source>
        <dbReference type="PIRSR" id="PIRSR006232-1"/>
    </source>
</evidence>
<dbReference type="SUPFAM" id="SSF51182">
    <property type="entry name" value="RmlC-like cupins"/>
    <property type="match status" value="1"/>
</dbReference>
<sequence length="280" mass="31054">MNKGAFRPLCCIHISGIYNHRTTRVHVLALGLHAMTGWTQAQSPMNTVFHPADSRGHADHGWLDTYHSFSFASWHNPERMHFGALRVLNDDAVSGGAGFGTHPHDNMEIVSIPLSGDLEHQDSMGNATVIREGDVQIMSAGTGIMHSEKNHNAGEDVRFLQIWVFPNERDLTPTYGQITMDLDNQRDKLQCVASPDGSEGVKIHQKSWFHVGRLSAGWKDSYPLHGAGQGVYAMVLEGQATVCGQPLGRRDAVGIWNTERVDMEAIQDARLLLIEVPMQW</sequence>
<dbReference type="GO" id="GO:0046872">
    <property type="term" value="F:metal ion binding"/>
    <property type="evidence" value="ECO:0007669"/>
    <property type="project" value="UniProtKB-KW"/>
</dbReference>
<evidence type="ECO:0000259" key="4">
    <source>
        <dbReference type="Pfam" id="PF02678"/>
    </source>
</evidence>
<dbReference type="InterPro" id="IPR011051">
    <property type="entry name" value="RmlC_Cupin_sf"/>
</dbReference>
<dbReference type="PANTHER" id="PTHR43212">
    <property type="entry name" value="QUERCETIN 2,3-DIOXYGENASE"/>
    <property type="match status" value="1"/>
</dbReference>
<keyword evidence="2" id="KW-0408">Iron</keyword>
<protein>
    <submittedName>
        <fullName evidence="6">Protein containing pirin domain</fullName>
    </submittedName>
</protein>
<dbReference type="EMBL" id="FQ032823">
    <property type="protein sequence ID" value="CBL87436.1"/>
    <property type="molecule type" value="Genomic_DNA"/>
</dbReference>
<evidence type="ECO:0000256" key="3">
    <source>
        <dbReference type="RuleBase" id="RU003457"/>
    </source>
</evidence>
<reference evidence="6" key="2">
    <citation type="journal article" date="2012" name="Environ. Microbiol.">
        <title>Genomic content of uncultured Bacteroidetes from contrasting oceanic provinces in the North Atlantic Ocean.</title>
        <authorList>
            <person name="Gomez-Pereira P.R."/>
            <person name="Schuler M."/>
            <person name="Fuchs B.M."/>
            <person name="Bennke C."/>
            <person name="Teeling H."/>
            <person name="Waldmann J."/>
            <person name="Richter M."/>
            <person name="Barbe V."/>
            <person name="Bataille E."/>
            <person name="Glockner F.O."/>
            <person name="Amann R."/>
        </authorList>
    </citation>
    <scope>NUCLEOTIDE SEQUENCE</scope>
</reference>
<keyword evidence="2" id="KW-0479">Metal-binding</keyword>
<dbReference type="PANTHER" id="PTHR43212:SF3">
    <property type="entry name" value="QUERCETIN 2,3-DIOXYGENASE"/>
    <property type="match status" value="1"/>
</dbReference>
<feature type="binding site" evidence="2">
    <location>
        <position position="146"/>
    </location>
    <ligand>
        <name>Fe cation</name>
        <dbReference type="ChEBI" id="CHEBI:24875"/>
    </ligand>
</feature>
<dbReference type="CDD" id="cd02910">
    <property type="entry name" value="cupin_Yhhw_N"/>
    <property type="match status" value="1"/>
</dbReference>
<feature type="domain" description="Pirin N-terminal" evidence="4">
    <location>
        <begin position="53"/>
        <end position="164"/>
    </location>
</feature>
<proteinExistence type="inferred from homology"/>
<dbReference type="Pfam" id="PF02678">
    <property type="entry name" value="Pirin"/>
    <property type="match status" value="1"/>
</dbReference>
<feature type="binding site" evidence="2">
    <location>
        <position position="102"/>
    </location>
    <ligand>
        <name>Fe cation</name>
        <dbReference type="ChEBI" id="CHEBI:24875"/>
    </ligand>
</feature>
<gene>
    <name evidence="6" type="ORF">S18_848_0023</name>
</gene>
<feature type="domain" description="Quercetin 2,3-dioxygenase C-terminal cupin" evidence="5">
    <location>
        <begin position="192"/>
        <end position="276"/>
    </location>
</feature>
<dbReference type="InterPro" id="IPR003829">
    <property type="entry name" value="Pirin_N_dom"/>
</dbReference>
<dbReference type="AlphaFoldDB" id="F4MMS3"/>
<dbReference type="Gene3D" id="2.60.120.10">
    <property type="entry name" value="Jelly Rolls"/>
    <property type="match status" value="2"/>
</dbReference>
<evidence type="ECO:0000313" key="6">
    <source>
        <dbReference type="EMBL" id="CBL87436.1"/>
    </source>
</evidence>
<comment type="cofactor">
    <cofactor evidence="2">
        <name>Fe cation</name>
        <dbReference type="ChEBI" id="CHEBI:24875"/>
    </cofactor>
    <text evidence="2">Binds 1 Fe cation per subunit.</text>
</comment>
<dbReference type="Pfam" id="PF17954">
    <property type="entry name" value="Pirin_C_2"/>
    <property type="match status" value="1"/>
</dbReference>
<dbReference type="InterPro" id="IPR012093">
    <property type="entry name" value="Pirin"/>
</dbReference>
<feature type="binding site" evidence="2">
    <location>
        <position position="148"/>
    </location>
    <ligand>
        <name>Fe cation</name>
        <dbReference type="ChEBI" id="CHEBI:24875"/>
    </ligand>
</feature>
<comment type="similarity">
    <text evidence="1 3">Belongs to the pirin family.</text>
</comment>
<evidence type="ECO:0000256" key="1">
    <source>
        <dbReference type="ARBA" id="ARBA00008416"/>
    </source>
</evidence>
<organism evidence="6">
    <name type="scientific">uncultured Flavobacteriia bacterium</name>
    <dbReference type="NCBI Taxonomy" id="212695"/>
    <lineage>
        <taxon>Bacteria</taxon>
        <taxon>Pseudomonadati</taxon>
        <taxon>Bacteroidota</taxon>
        <taxon>Flavobacteriia</taxon>
        <taxon>environmental samples</taxon>
    </lineage>
</organism>
<evidence type="ECO:0000259" key="5">
    <source>
        <dbReference type="Pfam" id="PF17954"/>
    </source>
</evidence>
<feature type="binding site" evidence="2">
    <location>
        <position position="104"/>
    </location>
    <ligand>
        <name>Fe cation</name>
        <dbReference type="ChEBI" id="CHEBI:24875"/>
    </ligand>
</feature>
<name>F4MMS3_9BACT</name>
<dbReference type="PIRSF" id="PIRSF006232">
    <property type="entry name" value="Pirin"/>
    <property type="match status" value="1"/>
</dbReference>
<dbReference type="InterPro" id="IPR014710">
    <property type="entry name" value="RmlC-like_jellyroll"/>
</dbReference>